<dbReference type="PIRSF" id="PIRSF003085">
    <property type="entry name" value="CMAS"/>
    <property type="match status" value="1"/>
</dbReference>
<organism evidence="7 8">
    <name type="scientific">Laribacter hongkongensis</name>
    <dbReference type="NCBI Taxonomy" id="168471"/>
    <lineage>
        <taxon>Bacteria</taxon>
        <taxon>Pseudomonadati</taxon>
        <taxon>Pseudomonadota</taxon>
        <taxon>Betaproteobacteria</taxon>
        <taxon>Neisseriales</taxon>
        <taxon>Aquaspirillaceae</taxon>
        <taxon>Laribacter</taxon>
    </lineage>
</organism>
<dbReference type="SUPFAM" id="SSF53335">
    <property type="entry name" value="S-adenosyl-L-methionine-dependent methyltransferases"/>
    <property type="match status" value="1"/>
</dbReference>
<feature type="active site" evidence="6">
    <location>
        <position position="382"/>
    </location>
</feature>
<accession>A0A248LI48</accession>
<dbReference type="CDD" id="cd02440">
    <property type="entry name" value="AdoMet_MTases"/>
    <property type="match status" value="1"/>
</dbReference>
<dbReference type="Proteomes" id="UP000197424">
    <property type="component" value="Chromosome"/>
</dbReference>
<evidence type="ECO:0000256" key="1">
    <source>
        <dbReference type="ARBA" id="ARBA00010815"/>
    </source>
</evidence>
<keyword evidence="4" id="KW-0949">S-adenosyl-L-methionine</keyword>
<evidence type="ECO:0000256" key="3">
    <source>
        <dbReference type="ARBA" id="ARBA00022679"/>
    </source>
</evidence>
<dbReference type="OrthoDB" id="9782855at2"/>
<evidence type="ECO:0000256" key="2">
    <source>
        <dbReference type="ARBA" id="ARBA00022603"/>
    </source>
</evidence>
<evidence type="ECO:0000313" key="8">
    <source>
        <dbReference type="Proteomes" id="UP000197424"/>
    </source>
</evidence>
<proteinExistence type="inferred from homology"/>
<dbReference type="GO" id="GO:0008610">
    <property type="term" value="P:lipid biosynthetic process"/>
    <property type="evidence" value="ECO:0007669"/>
    <property type="project" value="InterPro"/>
</dbReference>
<gene>
    <name evidence="7" type="primary">cfa</name>
    <name evidence="7" type="ORF">LHGZ1_1597</name>
</gene>
<dbReference type="InterPro" id="IPR003333">
    <property type="entry name" value="CMAS"/>
</dbReference>
<dbReference type="GO" id="GO:0008168">
    <property type="term" value="F:methyltransferase activity"/>
    <property type="evidence" value="ECO:0007669"/>
    <property type="project" value="UniProtKB-KW"/>
</dbReference>
<dbReference type="InterPro" id="IPR050723">
    <property type="entry name" value="CFA/CMAS"/>
</dbReference>
<dbReference type="AlphaFoldDB" id="A0A248LI48"/>
<comment type="similarity">
    <text evidence="1">Belongs to the CFA/CMAS family.</text>
</comment>
<dbReference type="Pfam" id="PF02353">
    <property type="entry name" value="CMAS"/>
    <property type="match status" value="1"/>
</dbReference>
<dbReference type="EMBL" id="CP022115">
    <property type="protein sequence ID" value="ASJ24428.1"/>
    <property type="molecule type" value="Genomic_DNA"/>
</dbReference>
<evidence type="ECO:0000256" key="5">
    <source>
        <dbReference type="ARBA" id="ARBA00023098"/>
    </source>
</evidence>
<protein>
    <submittedName>
        <fullName evidence="7">Cfa</fullName>
    </submittedName>
</protein>
<keyword evidence="5" id="KW-0443">Lipid metabolism</keyword>
<dbReference type="Gene3D" id="3.40.50.150">
    <property type="entry name" value="Vaccinia Virus protein VP39"/>
    <property type="match status" value="1"/>
</dbReference>
<name>A0A248LI48_9NEIS</name>
<dbReference type="PANTHER" id="PTHR43667:SF2">
    <property type="entry name" value="FATTY ACID C-METHYL TRANSFERASE"/>
    <property type="match status" value="1"/>
</dbReference>
<evidence type="ECO:0000313" key="7">
    <source>
        <dbReference type="EMBL" id="ASJ24428.1"/>
    </source>
</evidence>
<keyword evidence="3" id="KW-0808">Transferase</keyword>
<dbReference type="GO" id="GO:0032259">
    <property type="term" value="P:methylation"/>
    <property type="evidence" value="ECO:0007669"/>
    <property type="project" value="UniProtKB-KW"/>
</dbReference>
<evidence type="ECO:0000256" key="4">
    <source>
        <dbReference type="ARBA" id="ARBA00022691"/>
    </source>
</evidence>
<dbReference type="InterPro" id="IPR029063">
    <property type="entry name" value="SAM-dependent_MTases_sf"/>
</dbReference>
<dbReference type="PANTHER" id="PTHR43667">
    <property type="entry name" value="CYCLOPROPANE-FATTY-ACYL-PHOSPHOLIPID SYNTHASE"/>
    <property type="match status" value="1"/>
</dbReference>
<keyword evidence="2" id="KW-0489">Methyltransferase</keyword>
<sequence>MSLSRTLNAPSSMPVPPAARILLARLRQLAHGHLRLTAPDGSAYWFGTPGEQPEAELHIHDWAACRKLLLAGDIGFAEAFRDGLLDTPDPTSLLRLALRNETVLGSTTAGSLPARAWYWLKHRLRRNSRAGSRRNIHAHYDLGNEFYQLWLDPGLTYSSAWFDGHYDMPLAEAQTAKYQRICTVLDLRPGMRVLEIGCGWGGFAEHAARQGIAVHGITISSAQLEHARQRLAGNALVSLEWQDYRDLDGRYDAIVSIEMFEAVGEAYWQEYFGKVRSLLKPGGKALVQSITIDESRFGQYRTGSDFIQEFIFPGGMLPSRSEFMNQARKAGLDTCDRLDFGHDYAETLRRWRHAFDGVPDPVRRLGFDEAFIRLWRLYLCYCEAGFDEESIGVSQFLLQEARP</sequence>
<dbReference type="RefSeq" id="WP_088860732.1">
    <property type="nucleotide sequence ID" value="NZ_CP022115.1"/>
</dbReference>
<evidence type="ECO:0000256" key="6">
    <source>
        <dbReference type="PIRSR" id="PIRSR003085-1"/>
    </source>
</evidence>
<reference evidence="8" key="1">
    <citation type="submission" date="2017-06" db="EMBL/GenBank/DDBJ databases">
        <title>Whole genome sequence of Laribacter hongkongensis LHGZ1.</title>
        <authorList>
            <person name="Chen D."/>
            <person name="Wu H."/>
            <person name="Chen J."/>
        </authorList>
    </citation>
    <scope>NUCLEOTIDE SEQUENCE [LARGE SCALE GENOMIC DNA]</scope>
    <source>
        <strain evidence="8">LHGZ1</strain>
    </source>
</reference>